<dbReference type="InterPro" id="IPR038765">
    <property type="entry name" value="Papain-like_cys_pep_sf"/>
</dbReference>
<protein>
    <recommendedName>
        <fullName evidence="1">Transglutaminase-like domain-containing protein</fullName>
    </recommendedName>
</protein>
<accession>A0A0F9U9Q4</accession>
<feature type="domain" description="Transglutaminase-like" evidence="1">
    <location>
        <begin position="182"/>
        <end position="246"/>
    </location>
</feature>
<dbReference type="SUPFAM" id="SSF54001">
    <property type="entry name" value="Cysteine proteinases"/>
    <property type="match status" value="1"/>
</dbReference>
<organism evidence="2">
    <name type="scientific">marine sediment metagenome</name>
    <dbReference type="NCBI Taxonomy" id="412755"/>
    <lineage>
        <taxon>unclassified sequences</taxon>
        <taxon>metagenomes</taxon>
        <taxon>ecological metagenomes</taxon>
    </lineage>
</organism>
<reference evidence="2" key="1">
    <citation type="journal article" date="2015" name="Nature">
        <title>Complex archaea that bridge the gap between prokaryotes and eukaryotes.</title>
        <authorList>
            <person name="Spang A."/>
            <person name="Saw J.H."/>
            <person name="Jorgensen S.L."/>
            <person name="Zaremba-Niedzwiedzka K."/>
            <person name="Martijn J."/>
            <person name="Lind A.E."/>
            <person name="van Eijk R."/>
            <person name="Schleper C."/>
            <person name="Guy L."/>
            <person name="Ettema T.J."/>
        </authorList>
    </citation>
    <scope>NUCLEOTIDE SEQUENCE</scope>
</reference>
<sequence>MPTPKLTKGLMEVEIIHETEYAYQSEVFLEPHYFRFKPKTTPYAELKSFSLKVSPEPTGISEQTDPENNTIHFSWYDGMHSKLTIRTVSVLAIKHYNPFNFLMSPPTYSQLPFSYSEDLNVVLKPSLNLVSIGKDLKEYGAQILAKANENTLTFLSEFTNRIHEDFVLEIREVGEPYQPDETFLLKKGSCRDLAWMQIQILRQMGIAARFVSGYFYVDVKEPQYELHGWTEVFLPGAGWIGFDPSNGIRTTNTYFPLCASASFQNTMPVSGSVRGDALSILTTSLEIKALP</sequence>
<dbReference type="PANTHER" id="PTHR33490">
    <property type="entry name" value="BLR5614 PROTEIN-RELATED"/>
    <property type="match status" value="1"/>
</dbReference>
<dbReference type="AlphaFoldDB" id="A0A0F9U9Q4"/>
<dbReference type="PANTHER" id="PTHR33490:SF1">
    <property type="entry name" value="SLL1233 PROTEIN"/>
    <property type="match status" value="1"/>
</dbReference>
<dbReference type="SMART" id="SM00460">
    <property type="entry name" value="TGc"/>
    <property type="match status" value="1"/>
</dbReference>
<proteinExistence type="predicted"/>
<dbReference type="Pfam" id="PF01841">
    <property type="entry name" value="Transglut_core"/>
    <property type="match status" value="1"/>
</dbReference>
<evidence type="ECO:0000259" key="1">
    <source>
        <dbReference type="SMART" id="SM00460"/>
    </source>
</evidence>
<dbReference type="Pfam" id="PF08379">
    <property type="entry name" value="Bact_transglu_N"/>
    <property type="match status" value="1"/>
</dbReference>
<dbReference type="InterPro" id="IPR002931">
    <property type="entry name" value="Transglutaminase-like"/>
</dbReference>
<name>A0A0F9U9Q4_9ZZZZ</name>
<comment type="caution">
    <text evidence="2">The sequence shown here is derived from an EMBL/GenBank/DDBJ whole genome shotgun (WGS) entry which is preliminary data.</text>
</comment>
<dbReference type="Gene3D" id="3.10.620.30">
    <property type="match status" value="1"/>
</dbReference>
<evidence type="ECO:0000313" key="2">
    <source>
        <dbReference type="EMBL" id="KKN84077.1"/>
    </source>
</evidence>
<dbReference type="EMBL" id="LAZR01000176">
    <property type="protein sequence ID" value="KKN84077.1"/>
    <property type="molecule type" value="Genomic_DNA"/>
</dbReference>
<dbReference type="InterPro" id="IPR013589">
    <property type="entry name" value="Bac_transglu_N"/>
</dbReference>
<gene>
    <name evidence="2" type="ORF">LCGC14_0292840</name>
</gene>